<dbReference type="AlphaFoldDB" id="A0A8S0Z167"/>
<dbReference type="InterPro" id="IPR007763">
    <property type="entry name" value="NDUFA12"/>
</dbReference>
<sequence length="152" mass="17872">MLSKWARAIKLIRANGGIIRSILKIWRTDTLKDGHHVGTDSWGNKYYENYYYMIGRSRFVEFNPRFKFEYDASQITAEWHGWLHYKTDNLPCEDPAKSILHCCPWTQSWLLPHEENYTGTDLAFYPYSTVAEFINTWDGCTVSDRIAKCTES</sequence>
<dbReference type="Proteomes" id="UP000494106">
    <property type="component" value="Unassembled WGS sequence"/>
</dbReference>
<keyword evidence="2" id="KW-0249">Electron transport</keyword>
<keyword evidence="2" id="KW-0496">Mitochondrion</keyword>
<comment type="caution">
    <text evidence="3">The sequence shown here is derived from an EMBL/GenBank/DDBJ whole genome shotgun (WGS) entry which is preliminary data.</text>
</comment>
<evidence type="ECO:0000313" key="4">
    <source>
        <dbReference type="Proteomes" id="UP000494106"/>
    </source>
</evidence>
<dbReference type="Pfam" id="PF05071">
    <property type="entry name" value="NDUFA12"/>
    <property type="match status" value="1"/>
</dbReference>
<dbReference type="GO" id="GO:0005743">
    <property type="term" value="C:mitochondrial inner membrane"/>
    <property type="evidence" value="ECO:0007669"/>
    <property type="project" value="UniProtKB-SubCell"/>
</dbReference>
<keyword evidence="4" id="KW-1185">Reference proteome</keyword>
<proteinExistence type="inferred from homology"/>
<dbReference type="PANTHER" id="PTHR12910">
    <property type="entry name" value="NADH-UBIQUINONE OXIDOREDUCTASE SUBUNIT B17.2"/>
    <property type="match status" value="1"/>
</dbReference>
<comment type="similarity">
    <text evidence="1 2">Belongs to the complex I NDUFA12 subunit family.</text>
</comment>
<dbReference type="GO" id="GO:0045271">
    <property type="term" value="C:respiratory chain complex I"/>
    <property type="evidence" value="ECO:0007669"/>
    <property type="project" value="InterPro"/>
</dbReference>
<keyword evidence="2" id="KW-0679">Respiratory chain</keyword>
<accession>A0A8S0Z167</accession>
<comment type="function">
    <text evidence="2">Accessory subunit of the mitochondrial membrane respiratory chain NADH dehydrogenase (Complex I), that is believed not to be involved in catalysis. Complex I functions in the transfer of electrons from NADH to the respiratory chain. The immediate electron acceptor for the enzyme is believed to be ubiquinone.</text>
</comment>
<dbReference type="EMBL" id="CADEBC010000208">
    <property type="protein sequence ID" value="CAB3226205.1"/>
    <property type="molecule type" value="Genomic_DNA"/>
</dbReference>
<reference evidence="3 4" key="1">
    <citation type="submission" date="2020-04" db="EMBL/GenBank/DDBJ databases">
        <authorList>
            <person name="Wallbank WR R."/>
            <person name="Pardo Diaz C."/>
            <person name="Kozak K."/>
            <person name="Martin S."/>
            <person name="Jiggins C."/>
            <person name="Moest M."/>
            <person name="Warren A I."/>
            <person name="Byers J.R.P. K."/>
            <person name="Montejo-Kovacevich G."/>
            <person name="Yen C E."/>
        </authorList>
    </citation>
    <scope>NUCLEOTIDE SEQUENCE [LARGE SCALE GENOMIC DNA]</scope>
</reference>
<comment type="subunit">
    <text evidence="2">Complex I is composed of 45 different subunits.</text>
</comment>
<dbReference type="GO" id="GO:0006979">
    <property type="term" value="P:response to oxidative stress"/>
    <property type="evidence" value="ECO:0007669"/>
    <property type="project" value="TreeGrafter"/>
</dbReference>
<comment type="subcellular location">
    <subcellularLocation>
        <location evidence="2">Mitochondrion inner membrane</location>
        <topology evidence="2">Peripheral membrane protein</topology>
        <orientation evidence="2">Matrix side</orientation>
    </subcellularLocation>
</comment>
<keyword evidence="2" id="KW-0813">Transport</keyword>
<evidence type="ECO:0000313" key="3">
    <source>
        <dbReference type="EMBL" id="CAB3226205.1"/>
    </source>
</evidence>
<name>A0A8S0Z167_ARCPL</name>
<dbReference type="OrthoDB" id="274641at2759"/>
<evidence type="ECO:0000256" key="1">
    <source>
        <dbReference type="ARBA" id="ARBA00007355"/>
    </source>
</evidence>
<keyword evidence="2" id="KW-0999">Mitochondrion inner membrane</keyword>
<organism evidence="3 4">
    <name type="scientific">Arctia plantaginis</name>
    <name type="common">Wood tiger moth</name>
    <name type="synonym">Phalaena plantaginis</name>
    <dbReference type="NCBI Taxonomy" id="874455"/>
    <lineage>
        <taxon>Eukaryota</taxon>
        <taxon>Metazoa</taxon>
        <taxon>Ecdysozoa</taxon>
        <taxon>Arthropoda</taxon>
        <taxon>Hexapoda</taxon>
        <taxon>Insecta</taxon>
        <taxon>Pterygota</taxon>
        <taxon>Neoptera</taxon>
        <taxon>Endopterygota</taxon>
        <taxon>Lepidoptera</taxon>
        <taxon>Glossata</taxon>
        <taxon>Ditrysia</taxon>
        <taxon>Noctuoidea</taxon>
        <taxon>Erebidae</taxon>
        <taxon>Arctiinae</taxon>
        <taxon>Arctia</taxon>
    </lineage>
</organism>
<protein>
    <recommendedName>
        <fullName evidence="2">NADH dehydrogenase [ubiquinone] 1 alpha subcomplex subunit 12</fullName>
    </recommendedName>
</protein>
<dbReference type="PANTHER" id="PTHR12910:SF2">
    <property type="entry name" value="NADH DEHYDROGENASE [UBIQUINONE] 1 ALPHA SUBCOMPLEX SUBUNIT 12"/>
    <property type="match status" value="1"/>
</dbReference>
<evidence type="ECO:0000256" key="2">
    <source>
        <dbReference type="RuleBase" id="RU363103"/>
    </source>
</evidence>
<gene>
    <name evidence="3" type="ORF">APLA_LOCUS2757</name>
</gene>
<keyword evidence="2" id="KW-0472">Membrane</keyword>